<dbReference type="Proteomes" id="UP000464053">
    <property type="component" value="Chromosome"/>
</dbReference>
<dbReference type="InterPro" id="IPR050832">
    <property type="entry name" value="Bact_Acetyltransf"/>
</dbReference>
<dbReference type="CDD" id="cd04301">
    <property type="entry name" value="NAT_SF"/>
    <property type="match status" value="1"/>
</dbReference>
<evidence type="ECO:0000313" key="5">
    <source>
        <dbReference type="Proteomes" id="UP000464053"/>
    </source>
</evidence>
<dbReference type="InterPro" id="IPR016181">
    <property type="entry name" value="Acyl_CoA_acyltransferase"/>
</dbReference>
<evidence type="ECO:0000256" key="2">
    <source>
        <dbReference type="ARBA" id="ARBA00023315"/>
    </source>
</evidence>
<sequence length="170" mass="19343">MLIRKACPSDAEQLAALARRTFIDTFGNDNTPEDMALHCRLSYSPEIQRKEIENPDWVTLVCEENGELAGYAQLRWEEFPPCVGSDNAGEILCFYLDKAWHGRGVARQLMAASLDAFRQYGSDVVWLGVWEHNPKAIAFYHKVGFTEVGEHIFQLGSDPQRDIILLRRLS</sequence>
<keyword evidence="2 4" id="KW-0012">Acyltransferase</keyword>
<evidence type="ECO:0000259" key="3">
    <source>
        <dbReference type="PROSITE" id="PS51186"/>
    </source>
</evidence>
<dbReference type="Gene3D" id="3.40.630.30">
    <property type="match status" value="1"/>
</dbReference>
<dbReference type="PANTHER" id="PTHR43877:SF1">
    <property type="entry name" value="ACETYLTRANSFERASE"/>
    <property type="match status" value="1"/>
</dbReference>
<proteinExistence type="predicted"/>
<dbReference type="RefSeq" id="WP_160619806.1">
    <property type="nucleotide sequence ID" value="NZ_CP028271.1"/>
</dbReference>
<dbReference type="EMBL" id="CP028271">
    <property type="protein sequence ID" value="QHM69999.1"/>
    <property type="molecule type" value="Genomic_DNA"/>
</dbReference>
<dbReference type="PROSITE" id="PS51186">
    <property type="entry name" value="GNAT"/>
    <property type="match status" value="1"/>
</dbReference>
<evidence type="ECO:0000256" key="1">
    <source>
        <dbReference type="ARBA" id="ARBA00022679"/>
    </source>
</evidence>
<dbReference type="PANTHER" id="PTHR43877">
    <property type="entry name" value="AMINOALKYLPHOSPHONATE N-ACETYLTRANSFERASE-RELATED-RELATED"/>
    <property type="match status" value="1"/>
</dbReference>
<protein>
    <submittedName>
        <fullName evidence="4">Spermidine/spermine N(1)-acetyltransferase</fullName>
        <ecNumber evidence="4">2.3.1.57</ecNumber>
    </submittedName>
</protein>
<accession>A0A6P1PVS7</accession>
<dbReference type="InterPro" id="IPR000182">
    <property type="entry name" value="GNAT_dom"/>
</dbReference>
<evidence type="ECO:0000313" key="4">
    <source>
        <dbReference type="EMBL" id="QHM69999.1"/>
    </source>
</evidence>
<dbReference type="EC" id="2.3.1.57" evidence="4"/>
<keyword evidence="1 4" id="KW-0808">Transferase</keyword>
<organism evidence="4 5">
    <name type="scientific">Mixta intestinalis</name>
    <dbReference type="NCBI Taxonomy" id="1615494"/>
    <lineage>
        <taxon>Bacteria</taxon>
        <taxon>Pseudomonadati</taxon>
        <taxon>Pseudomonadota</taxon>
        <taxon>Gammaproteobacteria</taxon>
        <taxon>Enterobacterales</taxon>
        <taxon>Erwiniaceae</taxon>
        <taxon>Mixta</taxon>
    </lineage>
</organism>
<reference evidence="4 5" key="1">
    <citation type="submission" date="2018-03" db="EMBL/GenBank/DDBJ databases">
        <title>Pantoea intestinalis SRCM103226 isolated form the mealworm.</title>
        <authorList>
            <person name="Jeong D.-Y."/>
            <person name="Kim J.W."/>
        </authorList>
    </citation>
    <scope>NUCLEOTIDE SEQUENCE [LARGE SCALE GENOMIC DNA]</scope>
    <source>
        <strain evidence="4 5">SRCM103226</strain>
    </source>
</reference>
<dbReference type="SUPFAM" id="SSF55729">
    <property type="entry name" value="Acyl-CoA N-acyltransferases (Nat)"/>
    <property type="match status" value="1"/>
</dbReference>
<name>A0A6P1PVS7_9GAMM</name>
<dbReference type="GO" id="GO:0004145">
    <property type="term" value="F:diamine N-acetyltransferase activity"/>
    <property type="evidence" value="ECO:0007669"/>
    <property type="project" value="UniProtKB-EC"/>
</dbReference>
<dbReference type="KEGG" id="mint:C7M51_00259"/>
<feature type="domain" description="N-acetyltransferase" evidence="3">
    <location>
        <begin position="1"/>
        <end position="170"/>
    </location>
</feature>
<keyword evidence="5" id="KW-1185">Reference proteome</keyword>
<dbReference type="AlphaFoldDB" id="A0A6P1PVS7"/>
<gene>
    <name evidence="4" type="primary">paiA</name>
    <name evidence="4" type="ORF">C7M51_00259</name>
</gene>
<dbReference type="Pfam" id="PF00583">
    <property type="entry name" value="Acetyltransf_1"/>
    <property type="match status" value="1"/>
</dbReference>
<dbReference type="OrthoDB" id="5459937at2"/>